<reference evidence="2 3" key="1">
    <citation type="submission" date="2013-11" db="EMBL/GenBank/DDBJ databases">
        <title>Opisthorchis viverrini - life in the bile duct.</title>
        <authorList>
            <person name="Young N.D."/>
            <person name="Nagarajan N."/>
            <person name="Lin S.J."/>
            <person name="Korhonen P.K."/>
            <person name="Jex A.R."/>
            <person name="Hall R.S."/>
            <person name="Safavi-Hemami H."/>
            <person name="Kaewkong W."/>
            <person name="Bertrand D."/>
            <person name="Gao S."/>
            <person name="Seet Q."/>
            <person name="Wongkham S."/>
            <person name="Teh B.T."/>
            <person name="Wongkham C."/>
            <person name="Intapan P.M."/>
            <person name="Maleewong W."/>
            <person name="Yang X."/>
            <person name="Hu M."/>
            <person name="Wang Z."/>
            <person name="Hofmann A."/>
            <person name="Sternberg P.W."/>
            <person name="Tan P."/>
            <person name="Wang J."/>
            <person name="Gasser R.B."/>
        </authorList>
    </citation>
    <scope>NUCLEOTIDE SEQUENCE [LARGE SCALE GENOMIC DNA]</scope>
</reference>
<sequence>MPKRIRRLLEKRSHLFFKKLTTVNTEDELAFRKMRNRCKSEIRQWNIRKQATILDLARINKNVLFKYMRHRRRNKPSAFSSRDRNGEPSSDPTVKSAQKAFAILRMIRRTFSRITRMDFQILYGAYVKPLLDYANQVVYSGRTKDVTLIERVQRAATRMVAGLKSVDYETRLAMLDLFPLEYRLLRGDLILTYALFEQSLANRFFTVDPAN</sequence>
<feature type="region of interest" description="Disordered" evidence="1">
    <location>
        <begin position="74"/>
        <end position="94"/>
    </location>
</feature>
<dbReference type="OrthoDB" id="10063766at2759"/>
<dbReference type="EMBL" id="KL596666">
    <property type="protein sequence ID" value="KER30138.1"/>
    <property type="molecule type" value="Genomic_DNA"/>
</dbReference>
<name>A0A074ZRV0_OPIVI</name>
<dbReference type="Proteomes" id="UP000054324">
    <property type="component" value="Unassembled WGS sequence"/>
</dbReference>
<accession>A0A074ZRV0</accession>
<protein>
    <submittedName>
        <fullName evidence="2">Uncharacterized protein</fullName>
    </submittedName>
</protein>
<evidence type="ECO:0000313" key="2">
    <source>
        <dbReference type="EMBL" id="KER30138.1"/>
    </source>
</evidence>
<gene>
    <name evidence="2" type="ORF">T265_03397</name>
</gene>
<dbReference type="AlphaFoldDB" id="A0A074ZRV0"/>
<dbReference type="KEGG" id="ovi:T265_03397"/>
<organism evidence="2 3">
    <name type="scientific">Opisthorchis viverrini</name>
    <name type="common">Southeast Asian liver fluke</name>
    <dbReference type="NCBI Taxonomy" id="6198"/>
    <lineage>
        <taxon>Eukaryota</taxon>
        <taxon>Metazoa</taxon>
        <taxon>Spiralia</taxon>
        <taxon>Lophotrochozoa</taxon>
        <taxon>Platyhelminthes</taxon>
        <taxon>Trematoda</taxon>
        <taxon>Digenea</taxon>
        <taxon>Opisthorchiida</taxon>
        <taxon>Opisthorchiata</taxon>
        <taxon>Opisthorchiidae</taxon>
        <taxon>Opisthorchis</taxon>
    </lineage>
</organism>
<dbReference type="CTD" id="20317584"/>
<proteinExistence type="predicted"/>
<keyword evidence="3" id="KW-1185">Reference proteome</keyword>
<dbReference type="GeneID" id="20317584"/>
<evidence type="ECO:0000256" key="1">
    <source>
        <dbReference type="SAM" id="MobiDB-lite"/>
    </source>
</evidence>
<dbReference type="STRING" id="6198.A0A074ZRV0"/>
<dbReference type="RefSeq" id="XP_009166130.1">
    <property type="nucleotide sequence ID" value="XM_009167866.1"/>
</dbReference>
<evidence type="ECO:0000313" key="3">
    <source>
        <dbReference type="Proteomes" id="UP000054324"/>
    </source>
</evidence>